<gene>
    <name evidence="2" type="ORF">GN958_ATG12704</name>
</gene>
<feature type="signal peptide" evidence="1">
    <location>
        <begin position="1"/>
        <end position="24"/>
    </location>
</feature>
<protein>
    <recommendedName>
        <fullName evidence="4">Secreted RxLR effector peptide protein</fullName>
    </recommendedName>
</protein>
<organism evidence="2 3">
    <name type="scientific">Phytophthora infestans</name>
    <name type="common">Potato late blight agent</name>
    <name type="synonym">Botrytis infestans</name>
    <dbReference type="NCBI Taxonomy" id="4787"/>
    <lineage>
        <taxon>Eukaryota</taxon>
        <taxon>Sar</taxon>
        <taxon>Stramenopiles</taxon>
        <taxon>Oomycota</taxon>
        <taxon>Peronosporomycetes</taxon>
        <taxon>Peronosporales</taxon>
        <taxon>Peronosporaceae</taxon>
        <taxon>Phytophthora</taxon>
    </lineage>
</organism>
<dbReference type="EMBL" id="JAACNO010001742">
    <property type="protein sequence ID" value="KAF4138095.1"/>
    <property type="molecule type" value="Genomic_DNA"/>
</dbReference>
<evidence type="ECO:0000313" key="2">
    <source>
        <dbReference type="EMBL" id="KAF4138095.1"/>
    </source>
</evidence>
<evidence type="ECO:0000313" key="3">
    <source>
        <dbReference type="Proteomes" id="UP000704712"/>
    </source>
</evidence>
<comment type="caution">
    <text evidence="2">The sequence shown here is derived from an EMBL/GenBank/DDBJ whole genome shotgun (WGS) entry which is preliminary data.</text>
</comment>
<proteinExistence type="predicted"/>
<keyword evidence="1" id="KW-0732">Signal</keyword>
<dbReference type="AlphaFoldDB" id="A0A8S9UAG2"/>
<evidence type="ECO:0008006" key="4">
    <source>
        <dbReference type="Google" id="ProtNLM"/>
    </source>
</evidence>
<dbReference type="PROSITE" id="PS51257">
    <property type="entry name" value="PROKAR_LIPOPROTEIN"/>
    <property type="match status" value="1"/>
</dbReference>
<evidence type="ECO:0000256" key="1">
    <source>
        <dbReference type="SAM" id="SignalP"/>
    </source>
</evidence>
<reference evidence="2" key="1">
    <citation type="submission" date="2020-03" db="EMBL/GenBank/DDBJ databases">
        <title>Hybrid Assembly of Korean Phytophthora infestans isolates.</title>
        <authorList>
            <person name="Prokchorchik M."/>
            <person name="Lee Y."/>
            <person name="Seo J."/>
            <person name="Cho J.-H."/>
            <person name="Park Y.-E."/>
            <person name="Jang D.-C."/>
            <person name="Im J.-S."/>
            <person name="Choi J.-G."/>
            <person name="Park H.-J."/>
            <person name="Lee G.-B."/>
            <person name="Lee Y.-G."/>
            <person name="Hong S.-Y."/>
            <person name="Cho K."/>
            <person name="Sohn K.H."/>
        </authorList>
    </citation>
    <scope>NUCLEOTIDE SEQUENCE</scope>
    <source>
        <strain evidence="2">KR_2_A2</strain>
    </source>
</reference>
<feature type="chain" id="PRO_5035814656" description="Secreted RxLR effector peptide protein" evidence="1">
    <location>
        <begin position="25"/>
        <end position="145"/>
    </location>
</feature>
<accession>A0A8S9UAG2</accession>
<sequence>MIKIVLFLIVASLASLACIDAVSGSGVLEKTPVSVKHRLRRSVDDLHKEERAVSWKSVSAVVPLTKAYNSKMAAALAKRIERRKVAMLEGKLPSARASEFTSYFLAGKSMEEIVNIMKVSGRSGKAIKKDYKAWLKSVLKQKITE</sequence>
<dbReference type="Proteomes" id="UP000704712">
    <property type="component" value="Unassembled WGS sequence"/>
</dbReference>
<name>A0A8S9UAG2_PHYIN</name>